<reference evidence="1" key="2">
    <citation type="journal article" date="2015" name="Data Brief">
        <title>Shoot transcriptome of the giant reed, Arundo donax.</title>
        <authorList>
            <person name="Barrero R.A."/>
            <person name="Guerrero F.D."/>
            <person name="Moolhuijzen P."/>
            <person name="Goolsby J.A."/>
            <person name="Tidwell J."/>
            <person name="Bellgard S.E."/>
            <person name="Bellgard M.I."/>
        </authorList>
    </citation>
    <scope>NUCLEOTIDE SEQUENCE</scope>
    <source>
        <tissue evidence="1">Shoot tissue taken approximately 20 cm above the soil surface</tissue>
    </source>
</reference>
<proteinExistence type="predicted"/>
<reference evidence="1" key="1">
    <citation type="submission" date="2014-09" db="EMBL/GenBank/DDBJ databases">
        <authorList>
            <person name="Magalhaes I.L.F."/>
            <person name="Oliveira U."/>
            <person name="Santos F.R."/>
            <person name="Vidigal T.H.D.A."/>
            <person name="Brescovit A.D."/>
            <person name="Santos A.J."/>
        </authorList>
    </citation>
    <scope>NUCLEOTIDE SEQUENCE</scope>
    <source>
        <tissue evidence="1">Shoot tissue taken approximately 20 cm above the soil surface</tissue>
    </source>
</reference>
<dbReference type="EMBL" id="GBRH01270697">
    <property type="protein sequence ID" value="JAD27198.1"/>
    <property type="molecule type" value="Transcribed_RNA"/>
</dbReference>
<organism evidence="1">
    <name type="scientific">Arundo donax</name>
    <name type="common">Giant reed</name>
    <name type="synonym">Donax arundinaceus</name>
    <dbReference type="NCBI Taxonomy" id="35708"/>
    <lineage>
        <taxon>Eukaryota</taxon>
        <taxon>Viridiplantae</taxon>
        <taxon>Streptophyta</taxon>
        <taxon>Embryophyta</taxon>
        <taxon>Tracheophyta</taxon>
        <taxon>Spermatophyta</taxon>
        <taxon>Magnoliopsida</taxon>
        <taxon>Liliopsida</taxon>
        <taxon>Poales</taxon>
        <taxon>Poaceae</taxon>
        <taxon>PACMAD clade</taxon>
        <taxon>Arundinoideae</taxon>
        <taxon>Arundineae</taxon>
        <taxon>Arundo</taxon>
    </lineage>
</organism>
<protein>
    <submittedName>
        <fullName evidence="1">Uncharacterized protein</fullName>
    </submittedName>
</protein>
<evidence type="ECO:0000313" key="1">
    <source>
        <dbReference type="EMBL" id="JAD27198.1"/>
    </source>
</evidence>
<dbReference type="AlphaFoldDB" id="A0A0A8YND0"/>
<accession>A0A0A8YND0</accession>
<name>A0A0A8YND0_ARUDO</name>
<sequence>MYIWGSGTYSTKHVYNLLIGRMEAPLPFKWLWKSCCQGKHKVFFSGFYLMIGLTPQTC</sequence>